<dbReference type="InterPro" id="IPR023318">
    <property type="entry name" value="Ub_act_enz_dom_a_sf"/>
</dbReference>
<dbReference type="AlphaFoldDB" id="H8X9L7"/>
<keyword evidence="5" id="KW-0963">Cytoplasm</keyword>
<keyword evidence="7 13" id="KW-0547">Nucleotide-binding</keyword>
<dbReference type="SMART" id="SM01181">
    <property type="entry name" value="E2_bind"/>
    <property type="match status" value="1"/>
</dbReference>
<dbReference type="Gene3D" id="3.40.50.720">
    <property type="entry name" value="NAD(P)-binding Rossmann-like Domain"/>
    <property type="match status" value="1"/>
</dbReference>
<dbReference type="Pfam" id="PF08825">
    <property type="entry name" value="E2_bind"/>
    <property type="match status" value="1"/>
</dbReference>
<proteinExistence type="inferred from homology"/>
<evidence type="ECO:0000313" key="16">
    <source>
        <dbReference type="Proteomes" id="UP000005018"/>
    </source>
</evidence>
<gene>
    <name evidence="15" type="ORF">CORT_0F04590</name>
</gene>
<dbReference type="GO" id="GO:0045116">
    <property type="term" value="P:protein neddylation"/>
    <property type="evidence" value="ECO:0007669"/>
    <property type="project" value="UniProtKB-UniRule"/>
</dbReference>
<evidence type="ECO:0000256" key="4">
    <source>
        <dbReference type="ARBA" id="ARBA00015203"/>
    </source>
</evidence>
<dbReference type="PROSITE" id="PS00865">
    <property type="entry name" value="UBIQUITIN_ACTIVAT_2"/>
    <property type="match status" value="1"/>
</dbReference>
<evidence type="ECO:0000256" key="9">
    <source>
        <dbReference type="ARBA" id="ARBA00022840"/>
    </source>
</evidence>
<evidence type="ECO:0000256" key="11">
    <source>
        <dbReference type="ARBA" id="ARBA00024626"/>
    </source>
</evidence>
<evidence type="ECO:0000256" key="5">
    <source>
        <dbReference type="ARBA" id="ARBA00022490"/>
    </source>
</evidence>
<evidence type="ECO:0000256" key="7">
    <source>
        <dbReference type="ARBA" id="ARBA00022741"/>
    </source>
</evidence>
<dbReference type="Proteomes" id="UP000005018">
    <property type="component" value="Chromosome 6"/>
</dbReference>
<dbReference type="GO" id="GO:0005524">
    <property type="term" value="F:ATP binding"/>
    <property type="evidence" value="ECO:0007669"/>
    <property type="project" value="UniProtKB-UniRule"/>
</dbReference>
<feature type="domain" description="E2 binding" evidence="14">
    <location>
        <begin position="355"/>
        <end position="438"/>
    </location>
</feature>
<dbReference type="InterPro" id="IPR000594">
    <property type="entry name" value="ThiF_NAD_FAD-bd"/>
</dbReference>
<dbReference type="GO" id="GO:0005634">
    <property type="term" value="C:nucleus"/>
    <property type="evidence" value="ECO:0007669"/>
    <property type="project" value="TreeGrafter"/>
</dbReference>
<evidence type="ECO:0000259" key="14">
    <source>
        <dbReference type="SMART" id="SM01181"/>
    </source>
</evidence>
<dbReference type="RefSeq" id="XP_003870811.1">
    <property type="nucleotide sequence ID" value="XM_003870762.1"/>
</dbReference>
<dbReference type="UniPathway" id="UPA00885"/>
<dbReference type="InterPro" id="IPR035985">
    <property type="entry name" value="Ubiquitin-activating_enz"/>
</dbReference>
<organism evidence="15 16">
    <name type="scientific">Candida orthopsilosis (strain 90-125)</name>
    <name type="common">Yeast</name>
    <dbReference type="NCBI Taxonomy" id="1136231"/>
    <lineage>
        <taxon>Eukaryota</taxon>
        <taxon>Fungi</taxon>
        <taxon>Dikarya</taxon>
        <taxon>Ascomycota</taxon>
        <taxon>Saccharomycotina</taxon>
        <taxon>Pichiomycetes</taxon>
        <taxon>Debaryomycetaceae</taxon>
        <taxon>Candida/Lodderomyces clade</taxon>
        <taxon>Candida</taxon>
    </lineage>
</organism>
<comment type="function">
    <text evidence="13">Catalytic subunit of the dimeric E1 enzyme, which activates NEDD8.</text>
</comment>
<accession>H8X9L7</accession>
<evidence type="ECO:0000256" key="6">
    <source>
        <dbReference type="ARBA" id="ARBA00022598"/>
    </source>
</evidence>
<evidence type="ECO:0000313" key="15">
    <source>
        <dbReference type="EMBL" id="CCG24683.1"/>
    </source>
</evidence>
<dbReference type="InterPro" id="IPR033127">
    <property type="entry name" value="UBQ-activ_enz_E1_Cys_AS"/>
</dbReference>
<dbReference type="OrthoDB" id="10255449at2759"/>
<feature type="active site" description="Glycyl thioester intermediate" evidence="12">
    <location>
        <position position="221"/>
    </location>
</feature>
<dbReference type="KEGG" id="cot:CORT_0F04590"/>
<dbReference type="InterPro" id="IPR030468">
    <property type="entry name" value="Uba3_N"/>
</dbReference>
<name>H8X9L7_CANO9</name>
<dbReference type="GO" id="GO:0019781">
    <property type="term" value="F:NEDD8 activating enzyme activity"/>
    <property type="evidence" value="ECO:0007669"/>
    <property type="project" value="UniProtKB-UniRule"/>
</dbReference>
<keyword evidence="16" id="KW-1185">Reference proteome</keyword>
<dbReference type="FunFam" id="3.10.290.20:FF:000003">
    <property type="entry name" value="Ubiquitin-activating enzyme E1 C"/>
    <property type="match status" value="1"/>
</dbReference>
<dbReference type="eggNOG" id="KOG2015">
    <property type="taxonomic scope" value="Eukaryota"/>
</dbReference>
<dbReference type="GeneID" id="14541609"/>
<keyword evidence="8 13" id="KW-0833">Ubl conjugation pathway</keyword>
<protein>
    <recommendedName>
        <fullName evidence="4 13">NEDD8-activating enzyme E1 catalytic subunit</fullName>
        <ecNumber evidence="10 13">6.2.1.64</ecNumber>
    </recommendedName>
</protein>
<dbReference type="Gene3D" id="3.10.290.20">
    <property type="entry name" value="Ubiquitin-like 2 activating enzyme e1b. Chain: B, domain 3"/>
    <property type="match status" value="1"/>
</dbReference>
<dbReference type="PANTHER" id="PTHR10953:SF6">
    <property type="entry name" value="NEDD8-ACTIVATING ENZYME E1 CATALYTIC SUBUNIT"/>
    <property type="match status" value="1"/>
</dbReference>
<comment type="pathway">
    <text evidence="2 13">Protein modification; protein neddylation.</text>
</comment>
<evidence type="ECO:0000256" key="2">
    <source>
        <dbReference type="ARBA" id="ARBA00005032"/>
    </source>
</evidence>
<dbReference type="SUPFAM" id="SSF69572">
    <property type="entry name" value="Activating enzymes of the ubiquitin-like proteins"/>
    <property type="match status" value="1"/>
</dbReference>
<keyword evidence="9 13" id="KW-0067">ATP-binding</keyword>
<evidence type="ECO:0000256" key="1">
    <source>
        <dbReference type="ARBA" id="ARBA00004496"/>
    </source>
</evidence>
<keyword evidence="6 13" id="KW-0436">Ligase</keyword>
<reference evidence="15 16" key="1">
    <citation type="journal article" date="2012" name="PLoS ONE">
        <title>Sequence and analysis of the genome of the pathogenic yeast Candida orthopsilosis.</title>
        <authorList>
            <person name="Riccombeni A."/>
            <person name="Vidanes G."/>
            <person name="Proux-Wera E."/>
            <person name="Wolfe K.H."/>
            <person name="Butler G."/>
        </authorList>
    </citation>
    <scope>NUCLEOTIDE SEQUENCE [LARGE SCALE GENOMIC DNA]</scope>
    <source>
        <strain evidence="15 16">Co 90-125</strain>
    </source>
</reference>
<evidence type="ECO:0000256" key="12">
    <source>
        <dbReference type="PROSITE-ProRule" id="PRU10132"/>
    </source>
</evidence>
<dbReference type="InterPro" id="IPR045886">
    <property type="entry name" value="ThiF/MoeB/HesA"/>
</dbReference>
<dbReference type="PANTHER" id="PTHR10953">
    <property type="entry name" value="UBIQUITIN-ACTIVATING ENZYME E1"/>
    <property type="match status" value="1"/>
</dbReference>
<dbReference type="EMBL" id="HE681724">
    <property type="protein sequence ID" value="CCG24683.1"/>
    <property type="molecule type" value="Genomic_DNA"/>
</dbReference>
<dbReference type="FunFam" id="3.50.50.80:FF:000002">
    <property type="entry name" value="SUMO-activating enzyme subunit 2"/>
    <property type="match status" value="1"/>
</dbReference>
<dbReference type="EC" id="6.2.1.64" evidence="10 13"/>
<dbReference type="Gene3D" id="1.10.10.520">
    <property type="entry name" value="Ubiquitin activating enzymes (Uba3). Chain: B, domain 2"/>
    <property type="match status" value="1"/>
</dbReference>
<dbReference type="HOGENOM" id="CLU_013325_13_1_1"/>
<evidence type="ECO:0000256" key="8">
    <source>
        <dbReference type="ARBA" id="ARBA00022786"/>
    </source>
</evidence>
<dbReference type="CDD" id="cd01488">
    <property type="entry name" value="Uba3_RUB"/>
    <property type="match status" value="1"/>
</dbReference>
<dbReference type="FunFam" id="1.10.10.520:FF:000001">
    <property type="entry name" value="NEDD8-activating enzyme E1 catalytic subunit"/>
    <property type="match status" value="1"/>
</dbReference>
<dbReference type="GO" id="GO:0005737">
    <property type="term" value="C:cytoplasm"/>
    <property type="evidence" value="ECO:0007669"/>
    <property type="project" value="UniProtKB-SubCell"/>
</dbReference>
<evidence type="ECO:0000256" key="13">
    <source>
        <dbReference type="RuleBase" id="RU368009"/>
    </source>
</evidence>
<comment type="subcellular location">
    <subcellularLocation>
        <location evidence="1">Cytoplasm</location>
    </subcellularLocation>
</comment>
<comment type="similarity">
    <text evidence="3 13">Belongs to the ubiquitin-activating E1 family. UBA3 subfamily.</text>
</comment>
<dbReference type="Pfam" id="PF00899">
    <property type="entry name" value="ThiF"/>
    <property type="match status" value="1"/>
</dbReference>
<comment type="catalytic activity">
    <reaction evidence="11 13">
        <text>ATP + [NEDD8 protein] + [E1 NEDD8-activating enzyme]-L-cysteine = AMP + diphosphate + [E1 NEDD8-activating enzyme]-S-[NEDD8 protein]-yl-L-cysteine.</text>
        <dbReference type="EC" id="6.2.1.64"/>
    </reaction>
</comment>
<evidence type="ECO:0000256" key="10">
    <source>
        <dbReference type="ARBA" id="ARBA00023624"/>
    </source>
</evidence>
<dbReference type="InterPro" id="IPR014929">
    <property type="entry name" value="E2-binding"/>
</dbReference>
<sequence length="450" mass="50532">MIAFGKNKSYLVLPFPNITNQKMRDLSSIQSLVANTGPFNEYSDIYSAKDSFQALQSSKILVIGAGGLGCEILKNLSMTGFKDIHIIDMDTIDLSNLNRQFLFRHADIGKSKAEVATKFILERIGNPGLKITPHFKKIQDMNLDFYRSFQVIISGLDSVEARRWINSTLYGLAQDENMIIPLVDGGTEGFRGQSRVIIPTLTSCFECSLDLLSAQTAYPVCTIANTPRLPEHCIEWASQLEWNRQFPGKKFDADDLDQVEWMYQTAKNRAIEFGIDGVTKSLTLGVVKNIIPAIASTNAIIAASCCNEVFKIITNVNPILDNYMMYSGDDSIFTYTYAYTRKQNCAVCGTTAKTVNVQKWWTLRQFIHEIKSKKEIQMTNPSLTSGDKYLYMSSPPDLEEATRGNLSKKMKDLVHRGEEIVITDPNLPISLRIIAHLEGDDDDPEFTLHT</sequence>
<evidence type="ECO:0000256" key="3">
    <source>
        <dbReference type="ARBA" id="ARBA00006310"/>
    </source>
</evidence>